<evidence type="ECO:0000256" key="11">
    <source>
        <dbReference type="SAM" id="SignalP"/>
    </source>
</evidence>
<gene>
    <name evidence="12" type="ORF">HNQ47_000304</name>
</gene>
<keyword evidence="4 10" id="KW-1133">Transmembrane helix</keyword>
<comment type="caution">
    <text evidence="12">The sequence shown here is derived from an EMBL/GenBank/DDBJ whole genome shotgun (WGS) entry which is preliminary data.</text>
</comment>
<feature type="transmembrane region" description="Helical" evidence="10">
    <location>
        <begin position="30"/>
        <end position="52"/>
    </location>
</feature>
<evidence type="ECO:0000256" key="4">
    <source>
        <dbReference type="ARBA" id="ARBA00022989"/>
    </source>
</evidence>
<keyword evidence="5 10" id="KW-0472">Membrane</keyword>
<accession>A0A7W8CVD3</accession>
<evidence type="ECO:0000256" key="3">
    <source>
        <dbReference type="ARBA" id="ARBA00022692"/>
    </source>
</evidence>
<evidence type="ECO:0000256" key="6">
    <source>
        <dbReference type="ARBA" id="ARBA00023303"/>
    </source>
</evidence>
<comment type="subcellular location">
    <subcellularLocation>
        <location evidence="1">Cell membrane</location>
        <topology evidence="1">Multi-pass membrane protein</topology>
    </subcellularLocation>
</comment>
<dbReference type="AlphaFoldDB" id="A0A7W8CVD3"/>
<dbReference type="GO" id="GO:0005886">
    <property type="term" value="C:plasma membrane"/>
    <property type="evidence" value="ECO:0007669"/>
    <property type="project" value="UniProtKB-SubCell"/>
</dbReference>
<dbReference type="GO" id="GO:0034220">
    <property type="term" value="P:monoatomic ion transmembrane transport"/>
    <property type="evidence" value="ECO:0007669"/>
    <property type="project" value="UniProtKB-KW"/>
</dbReference>
<dbReference type="InterPro" id="IPR003691">
    <property type="entry name" value="FluC"/>
</dbReference>
<keyword evidence="6" id="KW-0406">Ion transport</keyword>
<evidence type="ECO:0000256" key="2">
    <source>
        <dbReference type="ARBA" id="ARBA00022475"/>
    </source>
</evidence>
<keyword evidence="6" id="KW-0813">Transport</keyword>
<dbReference type="EMBL" id="JACHHK010000001">
    <property type="protein sequence ID" value="MBB5182301.1"/>
    <property type="molecule type" value="Genomic_DNA"/>
</dbReference>
<proteinExistence type="inferred from homology"/>
<evidence type="ECO:0000256" key="8">
    <source>
        <dbReference type="ARBA" id="ARBA00035585"/>
    </source>
</evidence>
<organism evidence="12 13">
    <name type="scientific">Catenisphaera adipataccumulans</name>
    <dbReference type="NCBI Taxonomy" id="700500"/>
    <lineage>
        <taxon>Bacteria</taxon>
        <taxon>Bacillati</taxon>
        <taxon>Bacillota</taxon>
        <taxon>Erysipelotrichia</taxon>
        <taxon>Erysipelotrichales</taxon>
        <taxon>Erysipelotrichaceae</taxon>
        <taxon>Catenisphaera</taxon>
    </lineage>
</organism>
<evidence type="ECO:0000313" key="13">
    <source>
        <dbReference type="Proteomes" id="UP000539953"/>
    </source>
</evidence>
<sequence length="58" mass="5974">MINALLVACGGGFTTFSSFAAESTDLMKSGHTVLALCYIYASIIIGVVAVFAGEKISL</sequence>
<evidence type="ECO:0000256" key="5">
    <source>
        <dbReference type="ARBA" id="ARBA00023136"/>
    </source>
</evidence>
<feature type="chain" id="PRO_5039630471" description="Fluoride-specific ion channel" evidence="11">
    <location>
        <begin position="21"/>
        <end position="58"/>
    </location>
</feature>
<keyword evidence="3 10" id="KW-0812">Transmembrane</keyword>
<dbReference type="Pfam" id="PF02537">
    <property type="entry name" value="CRCB"/>
    <property type="match status" value="1"/>
</dbReference>
<keyword evidence="2" id="KW-1003">Cell membrane</keyword>
<feature type="signal peptide" evidence="11">
    <location>
        <begin position="1"/>
        <end position="20"/>
    </location>
</feature>
<comment type="caution">
    <text evidence="10">Lacks conserved residue(s) required for the propagation of feature annotation.</text>
</comment>
<comment type="similarity">
    <text evidence="7 10">Belongs to the fluoride channel Fluc/FEX (TC 1.A.43) family.</text>
</comment>
<dbReference type="RefSeq" id="WP_183326840.1">
    <property type="nucleotide sequence ID" value="NZ_JACHHK010000001.1"/>
</dbReference>
<comment type="catalytic activity">
    <reaction evidence="8">
        <text>fluoride(in) = fluoride(out)</text>
        <dbReference type="Rhea" id="RHEA:76159"/>
        <dbReference type="ChEBI" id="CHEBI:17051"/>
    </reaction>
    <physiologicalReaction direction="left-to-right" evidence="8">
        <dbReference type="Rhea" id="RHEA:76160"/>
    </physiologicalReaction>
</comment>
<evidence type="ECO:0000256" key="1">
    <source>
        <dbReference type="ARBA" id="ARBA00004651"/>
    </source>
</evidence>
<protein>
    <recommendedName>
        <fullName evidence="10">Fluoride-specific ion channel</fullName>
    </recommendedName>
</protein>
<comment type="function">
    <text evidence="9">Fluoride-specific ion channel. Important for reducing fluoride concentration in the cell, thus reducing its toxicity.</text>
</comment>
<evidence type="ECO:0000256" key="10">
    <source>
        <dbReference type="RuleBase" id="RU004340"/>
    </source>
</evidence>
<evidence type="ECO:0000256" key="7">
    <source>
        <dbReference type="ARBA" id="ARBA00035120"/>
    </source>
</evidence>
<keyword evidence="11" id="KW-0732">Signal</keyword>
<name>A0A7W8CVD3_9FIRM</name>
<keyword evidence="6" id="KW-0407">Ion channel</keyword>
<reference evidence="12 13" key="1">
    <citation type="submission" date="2020-08" db="EMBL/GenBank/DDBJ databases">
        <title>Genomic Encyclopedia of Type Strains, Phase IV (KMG-IV): sequencing the most valuable type-strain genomes for metagenomic binning, comparative biology and taxonomic classification.</title>
        <authorList>
            <person name="Goeker M."/>
        </authorList>
    </citation>
    <scope>NUCLEOTIDE SEQUENCE [LARGE SCALE GENOMIC DNA]</scope>
    <source>
        <strain evidence="12 13">DSM 25799</strain>
    </source>
</reference>
<keyword evidence="13" id="KW-1185">Reference proteome</keyword>
<evidence type="ECO:0000256" key="9">
    <source>
        <dbReference type="ARBA" id="ARBA00049940"/>
    </source>
</evidence>
<evidence type="ECO:0000313" key="12">
    <source>
        <dbReference type="EMBL" id="MBB5182301.1"/>
    </source>
</evidence>
<dbReference type="Proteomes" id="UP000539953">
    <property type="component" value="Unassembled WGS sequence"/>
</dbReference>